<name>A0A0G3HC22_9CORY</name>
<reference evidence="8" key="2">
    <citation type="submission" date="2015-05" db="EMBL/GenBank/DDBJ databases">
        <title>Complete genome sequence of Corynebacterium uterequi DSM 45634, isolated from the uterus of a maiden mare.</title>
        <authorList>
            <person name="Ruckert C."/>
            <person name="Albersmeier A."/>
            <person name="Winkler A."/>
            <person name="Tauch A."/>
        </authorList>
    </citation>
    <scope>NUCLEOTIDE SEQUENCE [LARGE SCALE GENOMIC DNA]</scope>
    <source>
        <strain evidence="8">DSM 45634</strain>
    </source>
</reference>
<reference evidence="7 8" key="1">
    <citation type="journal article" date="2015" name="Genome Announc.">
        <title>Virulence Factor Genes Detected in the Complete Genome Sequence of Corynebacterium uterequi DSM 45634, Isolated from the Uterus of a Maiden Mare.</title>
        <authorList>
            <person name="Ruckert C."/>
            <person name="Kriete M."/>
            <person name="Jaenicke S."/>
            <person name="Winkler A."/>
            <person name="Tauch A."/>
        </authorList>
    </citation>
    <scope>NUCLEOTIDE SEQUENCE [LARGE SCALE GENOMIC DNA]</scope>
    <source>
        <strain evidence="7 8">DSM 45634</strain>
    </source>
</reference>
<dbReference type="Pfam" id="PF00908">
    <property type="entry name" value="dTDP_sugar_isom"/>
    <property type="match status" value="1"/>
</dbReference>
<comment type="similarity">
    <text evidence="2 5">Belongs to the dTDP-4-dehydrorhamnose reductase family.</text>
</comment>
<gene>
    <name evidence="7" type="ORF">CUTER_01075</name>
</gene>
<dbReference type="Pfam" id="PF04321">
    <property type="entry name" value="RmlD_sub_bind"/>
    <property type="match status" value="1"/>
</dbReference>
<feature type="domain" description="RmlD-like substrate binding" evidence="6">
    <location>
        <begin position="163"/>
        <end position="437"/>
    </location>
</feature>
<sequence>MIDGLRFIDLQRHHDARGWFKENWRRGWLPGFTPVQQNVSYNLTRGTTRGLHAEPWDKLVSVGTGRVFGAWLDLREGSTTFGETATYEITPDVAVFVPRGVANGFQALDDATTYLYLVNDHWSADATYANVSYRTIDWPLEPINLSDKDLAHPMTCAPIPGRKILVTGADGQLGRALRKHLGERGHYLTHAEFDIASPPADFPYAQYSAIINAAAYNNVDAAESDRTRCWAVNAAAPARLASLANAHDLTLVHVSTDYVFPGQDSPYTEDDTPAPVNFYGAAKAAGEEAARVAAKHYVIRTQWVYGDGANFVSAMAGLAERGVTPRVVNDQVGRPTSADDLARAIIHLLDTGQDYGIYHVTGTGDAAGRDDVAMAAFIAVGHDPAEVHPVTTADYEAAQAAAGTVLAPRPRRTVLDTAKIEATGFTPTSWRVGLALYLG</sequence>
<dbReference type="SUPFAM" id="SSF51735">
    <property type="entry name" value="NAD(P)-binding Rossmann-fold domains"/>
    <property type="match status" value="1"/>
</dbReference>
<dbReference type="EMBL" id="CP011546">
    <property type="protein sequence ID" value="AKK10235.1"/>
    <property type="molecule type" value="Genomic_DNA"/>
</dbReference>
<dbReference type="InterPro" id="IPR014710">
    <property type="entry name" value="RmlC-like_jellyroll"/>
</dbReference>
<dbReference type="PANTHER" id="PTHR10491:SF4">
    <property type="entry name" value="METHIONINE ADENOSYLTRANSFERASE 2 SUBUNIT BETA"/>
    <property type="match status" value="1"/>
</dbReference>
<dbReference type="GO" id="GO:0008830">
    <property type="term" value="F:dTDP-4-dehydrorhamnose 3,5-epimerase activity"/>
    <property type="evidence" value="ECO:0007669"/>
    <property type="project" value="InterPro"/>
</dbReference>
<accession>A0A0G3HC22</accession>
<dbReference type="RefSeq" id="WP_047258863.1">
    <property type="nucleotide sequence ID" value="NZ_CP011546.1"/>
</dbReference>
<feature type="site" description="Participates in a stacking interaction with the thymidine ring of dTDP-4-oxo-6-deoxyglucose" evidence="4">
    <location>
        <position position="122"/>
    </location>
</feature>
<comment type="function">
    <text evidence="5">Catalyzes the reduction of dTDP-6-deoxy-L-lyxo-4-hexulose to yield dTDP-L-rhamnose.</text>
</comment>
<dbReference type="Gene3D" id="3.90.25.10">
    <property type="entry name" value="UDP-galactose 4-epimerase, domain 1"/>
    <property type="match status" value="1"/>
</dbReference>
<dbReference type="PANTHER" id="PTHR10491">
    <property type="entry name" value="DTDP-4-DEHYDRORHAMNOSE REDUCTASE"/>
    <property type="match status" value="1"/>
</dbReference>
<evidence type="ECO:0000256" key="5">
    <source>
        <dbReference type="RuleBase" id="RU364082"/>
    </source>
</evidence>
<comment type="similarity">
    <text evidence="1">Belongs to the dTDP-4-dehydrorhamnose 3,5-epimerase family.</text>
</comment>
<dbReference type="UniPathway" id="UPA00124"/>
<dbReference type="AlphaFoldDB" id="A0A0G3HC22"/>
<dbReference type="Gene3D" id="2.60.120.10">
    <property type="entry name" value="Jelly Rolls"/>
    <property type="match status" value="1"/>
</dbReference>
<dbReference type="InterPro" id="IPR000888">
    <property type="entry name" value="RmlC-like"/>
</dbReference>
<feature type="active site" description="Proton acceptor" evidence="3">
    <location>
        <position position="52"/>
    </location>
</feature>
<dbReference type="KEGG" id="cut:CUTER_01075"/>
<keyword evidence="5 7" id="KW-0560">Oxidoreductase</keyword>
<dbReference type="InterPro" id="IPR011051">
    <property type="entry name" value="RmlC_Cupin_sf"/>
</dbReference>
<comment type="pathway">
    <text evidence="5">Carbohydrate biosynthesis; dTDP-L-rhamnose biosynthesis.</text>
</comment>
<dbReference type="CDD" id="cd05254">
    <property type="entry name" value="dTDP_HR_like_SDR_e"/>
    <property type="match status" value="1"/>
</dbReference>
<dbReference type="PATRIC" id="fig|1072256.5.peg.203"/>
<dbReference type="STRING" id="1072256.CUTER_01075"/>
<evidence type="ECO:0000256" key="2">
    <source>
        <dbReference type="ARBA" id="ARBA00010944"/>
    </source>
</evidence>
<dbReference type="Proteomes" id="UP000035548">
    <property type="component" value="Chromosome"/>
</dbReference>
<evidence type="ECO:0000259" key="6">
    <source>
        <dbReference type="Pfam" id="PF04321"/>
    </source>
</evidence>
<evidence type="ECO:0000313" key="7">
    <source>
        <dbReference type="EMBL" id="AKK10235.1"/>
    </source>
</evidence>
<protein>
    <recommendedName>
        <fullName evidence="5">dTDP-4-dehydrorhamnose reductase</fullName>
        <ecNumber evidence="5">1.1.1.133</ecNumber>
    </recommendedName>
</protein>
<feature type="active site" description="Proton donor" evidence="3">
    <location>
        <position position="116"/>
    </location>
</feature>
<dbReference type="NCBIfam" id="TIGR01214">
    <property type="entry name" value="rmlD"/>
    <property type="match status" value="1"/>
</dbReference>
<dbReference type="InterPro" id="IPR005913">
    <property type="entry name" value="dTDP_dehydrorham_reduct"/>
</dbReference>
<keyword evidence="5" id="KW-0521">NADP</keyword>
<proteinExistence type="inferred from homology"/>
<dbReference type="GO" id="GO:0008831">
    <property type="term" value="F:dTDP-4-dehydrorhamnose reductase activity"/>
    <property type="evidence" value="ECO:0007669"/>
    <property type="project" value="UniProtKB-EC"/>
</dbReference>
<organism evidence="7 8">
    <name type="scientific">Corynebacterium uterequi</name>
    <dbReference type="NCBI Taxonomy" id="1072256"/>
    <lineage>
        <taxon>Bacteria</taxon>
        <taxon>Bacillati</taxon>
        <taxon>Actinomycetota</taxon>
        <taxon>Actinomycetes</taxon>
        <taxon>Mycobacteriales</taxon>
        <taxon>Corynebacteriaceae</taxon>
        <taxon>Corynebacterium</taxon>
    </lineage>
</organism>
<dbReference type="GO" id="GO:0019305">
    <property type="term" value="P:dTDP-rhamnose biosynthetic process"/>
    <property type="evidence" value="ECO:0007669"/>
    <property type="project" value="UniProtKB-UniPathway"/>
</dbReference>
<dbReference type="InterPro" id="IPR036291">
    <property type="entry name" value="NAD(P)-bd_dom_sf"/>
</dbReference>
<evidence type="ECO:0000256" key="3">
    <source>
        <dbReference type="PIRSR" id="PIRSR600888-1"/>
    </source>
</evidence>
<dbReference type="Gene3D" id="3.40.50.720">
    <property type="entry name" value="NAD(P)-binding Rossmann-like Domain"/>
    <property type="match status" value="1"/>
</dbReference>
<keyword evidence="8" id="KW-1185">Reference proteome</keyword>
<evidence type="ECO:0000256" key="4">
    <source>
        <dbReference type="PIRSR" id="PIRSR600888-3"/>
    </source>
</evidence>
<evidence type="ECO:0000256" key="1">
    <source>
        <dbReference type="ARBA" id="ARBA00010154"/>
    </source>
</evidence>
<dbReference type="InterPro" id="IPR029903">
    <property type="entry name" value="RmlD-like-bd"/>
</dbReference>
<dbReference type="EC" id="1.1.1.133" evidence="5"/>
<dbReference type="SUPFAM" id="SSF51182">
    <property type="entry name" value="RmlC-like cupins"/>
    <property type="match status" value="1"/>
</dbReference>
<evidence type="ECO:0000313" key="8">
    <source>
        <dbReference type="Proteomes" id="UP000035548"/>
    </source>
</evidence>
<dbReference type="OrthoDB" id="9803892at2"/>